<keyword evidence="8" id="KW-0251">Elongation factor</keyword>
<dbReference type="RefSeq" id="WP_207323910.1">
    <property type="nucleotide sequence ID" value="NZ_CP071504.1"/>
</dbReference>
<comment type="similarity">
    <text evidence="4">Belongs to the glycosyltransferase 104 family.</text>
</comment>
<sequence>MQHSHWDIFCAVVDNYGDIGVTWRLARQLASEHGIEVNLWVDDLRSFGHILPALDPKLPCQMVEGIRVLQWNTPLDQPYVAGEVLIEAFACELPDEVKQAVRDAAMPPCWLNLEYLSAEDWVEGCHGLPSFQPGGINKYFYMPGFSAATGGLICETGLFETRAAWQADSANKMALFQKLGLGGIQAEDKVISVFSYETEALPALCELWSEGQQRVHALIPKGRSFNSLKALLPCPVEALTPGQRIELGMLTLHVLPMTDQQGYDRLLWSCDFNIVRGEDSFLRAQWAARPFIWHIYQQEEDYHLVKLEAFMQLYCDNLASEIAECWRNLNLSFNQQQATAVQQHWQYMDSHAVPLLAHARQWPIDALKTTDLATRLVQFVKNSLR</sequence>
<comment type="function">
    <text evidence="3">Protein-arginine rhamnosyltransferase that catalyzes the transfer of a single rhamnose to elongation factor P (EF-P) on 'Lys-32', a modification required for EF-P-dependent rescue of polyproline stalled ribosomes.</text>
</comment>
<keyword evidence="8" id="KW-0648">Protein biosynthesis</keyword>
<accession>A0A974XHG1</accession>
<evidence type="ECO:0000256" key="5">
    <source>
        <dbReference type="ARBA" id="ARBA00024416"/>
    </source>
</evidence>
<proteinExistence type="inferred from homology"/>
<evidence type="ECO:0000313" key="8">
    <source>
        <dbReference type="EMBL" id="QSX28477.1"/>
    </source>
</evidence>
<dbReference type="InterPro" id="IPR016633">
    <property type="entry name" value="EarP"/>
</dbReference>
<dbReference type="GO" id="GO:0106361">
    <property type="term" value="F:protein-arginine rhamnosyltransferase activity"/>
    <property type="evidence" value="ECO:0007669"/>
    <property type="project" value="InterPro"/>
</dbReference>
<dbReference type="AlphaFoldDB" id="A0A974XHG1"/>
<dbReference type="GO" id="GO:0003746">
    <property type="term" value="F:translation elongation factor activity"/>
    <property type="evidence" value="ECO:0007669"/>
    <property type="project" value="UniProtKB-KW"/>
</dbReference>
<evidence type="ECO:0000256" key="1">
    <source>
        <dbReference type="ARBA" id="ARBA00022676"/>
    </source>
</evidence>
<reference evidence="8 9" key="1">
    <citation type="submission" date="2021-03" db="EMBL/GenBank/DDBJ databases">
        <title>Novel species identification of genus Shewanella.</title>
        <authorList>
            <person name="Liu G."/>
            <person name="Zhang Q."/>
        </authorList>
    </citation>
    <scope>NUCLEOTIDE SEQUENCE [LARGE SCALE GENOMIC DNA]</scope>
    <source>
        <strain evidence="8 9">FJAT-53726</strain>
    </source>
</reference>
<evidence type="ECO:0000256" key="3">
    <source>
        <dbReference type="ARBA" id="ARBA00024303"/>
    </source>
</evidence>
<keyword evidence="9" id="KW-1185">Reference proteome</keyword>
<evidence type="ECO:0000256" key="7">
    <source>
        <dbReference type="ARBA" id="ARBA00048472"/>
    </source>
</evidence>
<evidence type="ECO:0000256" key="4">
    <source>
        <dbReference type="ARBA" id="ARBA00024346"/>
    </source>
</evidence>
<comment type="catalytic activity">
    <reaction evidence="7">
        <text>dTDP-beta-L-rhamnose + L-arginyl-[protein] = N(omega)-(alpha-L-rhamnosyl)-L-arginyl-[protein] + dTDP + H(+)</text>
        <dbReference type="Rhea" id="RHEA:66692"/>
        <dbReference type="Rhea" id="RHEA-COMP:10532"/>
        <dbReference type="Rhea" id="RHEA-COMP:17096"/>
        <dbReference type="ChEBI" id="CHEBI:15378"/>
        <dbReference type="ChEBI" id="CHEBI:29965"/>
        <dbReference type="ChEBI" id="CHEBI:57510"/>
        <dbReference type="ChEBI" id="CHEBI:58369"/>
        <dbReference type="ChEBI" id="CHEBI:167445"/>
    </reaction>
    <physiologicalReaction direction="left-to-right" evidence="7">
        <dbReference type="Rhea" id="RHEA:66693"/>
    </physiologicalReaction>
</comment>
<dbReference type="EMBL" id="CP071504">
    <property type="protein sequence ID" value="QSX28477.1"/>
    <property type="molecule type" value="Genomic_DNA"/>
</dbReference>
<evidence type="ECO:0000256" key="2">
    <source>
        <dbReference type="ARBA" id="ARBA00022679"/>
    </source>
</evidence>
<dbReference type="Pfam" id="PF10093">
    <property type="entry name" value="EarP"/>
    <property type="match status" value="1"/>
</dbReference>
<dbReference type="KEGG" id="scyp:JYB88_09160"/>
<dbReference type="Proteomes" id="UP000663281">
    <property type="component" value="Chromosome"/>
</dbReference>
<keyword evidence="1" id="KW-0328">Glycosyltransferase</keyword>
<gene>
    <name evidence="8" type="primary">earP</name>
    <name evidence="8" type="ORF">JYB88_09160</name>
</gene>
<keyword evidence="2" id="KW-0808">Transferase</keyword>
<name>A0A974XHG1_9GAMM</name>
<evidence type="ECO:0000256" key="6">
    <source>
        <dbReference type="ARBA" id="ARBA00030025"/>
    </source>
</evidence>
<evidence type="ECO:0000313" key="9">
    <source>
        <dbReference type="Proteomes" id="UP000663281"/>
    </source>
</evidence>
<dbReference type="NCBIfam" id="TIGR03837">
    <property type="entry name" value="efp_Arg_rhamno"/>
    <property type="match status" value="1"/>
</dbReference>
<dbReference type="PIRSF" id="PIRSF015557">
    <property type="entry name" value="UCP015557"/>
    <property type="match status" value="1"/>
</dbReference>
<protein>
    <recommendedName>
        <fullName evidence="5">Protein-arginine rhamnosyltransferase</fullName>
    </recommendedName>
    <alternativeName>
        <fullName evidence="6">EF-P arginine rhamnosyltransferase</fullName>
    </alternativeName>
</protein>
<organism evidence="8 9">
    <name type="scientific">Shewanella cyperi</name>
    <dbReference type="NCBI Taxonomy" id="2814292"/>
    <lineage>
        <taxon>Bacteria</taxon>
        <taxon>Pseudomonadati</taxon>
        <taxon>Pseudomonadota</taxon>
        <taxon>Gammaproteobacteria</taxon>
        <taxon>Alteromonadales</taxon>
        <taxon>Shewanellaceae</taxon>
        <taxon>Shewanella</taxon>
    </lineage>
</organism>